<gene>
    <name evidence="1" type="ORF">H4P12_09785</name>
</gene>
<reference evidence="1" key="1">
    <citation type="submission" date="2020-08" db="EMBL/GenBank/DDBJ databases">
        <title>Paracoccus amoyensis sp. nov., isolated from the surface seawater at coast of Xiamen, Fujian.</title>
        <authorList>
            <person name="Lyu L."/>
        </authorList>
    </citation>
    <scope>NUCLEOTIDE SEQUENCE</scope>
    <source>
        <strain evidence="1">11-3</strain>
    </source>
</reference>
<dbReference type="SUPFAM" id="SSF53448">
    <property type="entry name" value="Nucleotide-diphospho-sugar transferases"/>
    <property type="match status" value="1"/>
</dbReference>
<proteinExistence type="predicted"/>
<dbReference type="InterPro" id="IPR029044">
    <property type="entry name" value="Nucleotide-diphossugar_trans"/>
</dbReference>
<evidence type="ECO:0000313" key="1">
    <source>
        <dbReference type="EMBL" id="MBC9247002.1"/>
    </source>
</evidence>
<dbReference type="EMBL" id="JACOQL010000003">
    <property type="protein sequence ID" value="MBC9247002.1"/>
    <property type="molecule type" value="Genomic_DNA"/>
</dbReference>
<organism evidence="1 2">
    <name type="scientific">Paracoccus amoyensis</name>
    <dbReference type="NCBI Taxonomy" id="2760093"/>
    <lineage>
        <taxon>Bacteria</taxon>
        <taxon>Pseudomonadati</taxon>
        <taxon>Pseudomonadota</taxon>
        <taxon>Alphaproteobacteria</taxon>
        <taxon>Rhodobacterales</taxon>
        <taxon>Paracoccaceae</taxon>
        <taxon>Paracoccus</taxon>
    </lineage>
</organism>
<evidence type="ECO:0000313" key="2">
    <source>
        <dbReference type="Proteomes" id="UP000608594"/>
    </source>
</evidence>
<dbReference type="AlphaFoldDB" id="A0A926GH99"/>
<sequence>MSSLKSIYRNIKRRAGHYLHARYQTPSTPNIPTQTDAEYGFVFAATGLKYTILAQRAARSLRLMMPDALIDLFTDQPVNDPVFSRIHVLDHGFFRPKMEAIRRTRFDKTIILDADILVTADLSEVFAILDKYEMAGVQALIRTKGMMHVRGRMPPRCFPVINTGFLAVRKSDRITAFTEAWESRVRETGTPVDQPYFRSSLYESDLSFLSLPVEYNLIQLSALDNWNEKSGAPRVLHSRRLHGAANPGDPLQPYGLEEVLGSKRAAKFRTLIAKDWSLDQKTRDFWQTGR</sequence>
<dbReference type="Gene3D" id="3.90.550.10">
    <property type="entry name" value="Spore Coat Polysaccharide Biosynthesis Protein SpsA, Chain A"/>
    <property type="match status" value="1"/>
</dbReference>
<accession>A0A926GH99</accession>
<dbReference type="Proteomes" id="UP000608594">
    <property type="component" value="Unassembled WGS sequence"/>
</dbReference>
<name>A0A926GH99_9RHOB</name>
<evidence type="ECO:0008006" key="3">
    <source>
        <dbReference type="Google" id="ProtNLM"/>
    </source>
</evidence>
<keyword evidence="2" id="KW-1185">Reference proteome</keyword>
<protein>
    <recommendedName>
        <fullName evidence="3">Nucleotide-diphospho-sugar transferase</fullName>
    </recommendedName>
</protein>
<comment type="caution">
    <text evidence="1">The sequence shown here is derived from an EMBL/GenBank/DDBJ whole genome shotgun (WGS) entry which is preliminary data.</text>
</comment>